<feature type="domain" description="Multidrug resistance protein MdtA-like alpha-helical hairpin" evidence="4">
    <location>
        <begin position="113"/>
        <end position="181"/>
    </location>
</feature>
<dbReference type="KEGG" id="pacr:FXN63_19385"/>
<feature type="domain" description="Multidrug resistance protein MdtA-like beta-barrel" evidence="6">
    <location>
        <begin position="220"/>
        <end position="299"/>
    </location>
</feature>
<dbReference type="PANTHER" id="PTHR30158">
    <property type="entry name" value="ACRA/E-RELATED COMPONENT OF DRUG EFFLUX TRANSPORTER"/>
    <property type="match status" value="1"/>
</dbReference>
<dbReference type="Gene3D" id="2.40.420.20">
    <property type="match status" value="1"/>
</dbReference>
<dbReference type="PANTHER" id="PTHR30158:SF10">
    <property type="entry name" value="CATION EFFLUX PUMP"/>
    <property type="match status" value="1"/>
</dbReference>
<evidence type="ECO:0000259" key="7">
    <source>
        <dbReference type="Pfam" id="PF25967"/>
    </source>
</evidence>
<evidence type="ECO:0000256" key="1">
    <source>
        <dbReference type="ARBA" id="ARBA00004196"/>
    </source>
</evidence>
<evidence type="ECO:0000256" key="3">
    <source>
        <dbReference type="SAM" id="SignalP"/>
    </source>
</evidence>
<dbReference type="AlphaFoldDB" id="A0A5C0AZL2"/>
<feature type="domain" description="Multidrug resistance protein MdtA-like C-terminal permuted SH3" evidence="7">
    <location>
        <begin position="306"/>
        <end position="367"/>
    </location>
</feature>
<feature type="chain" id="PRO_5022727332" evidence="3">
    <location>
        <begin position="27"/>
        <end position="395"/>
    </location>
</feature>
<comment type="subcellular location">
    <subcellularLocation>
        <location evidence="1">Cell envelope</location>
    </subcellularLocation>
</comment>
<dbReference type="NCBIfam" id="TIGR01730">
    <property type="entry name" value="RND_mfp"/>
    <property type="match status" value="1"/>
</dbReference>
<feature type="signal peptide" evidence="3">
    <location>
        <begin position="1"/>
        <end position="26"/>
    </location>
</feature>
<dbReference type="Pfam" id="PF25917">
    <property type="entry name" value="BSH_RND"/>
    <property type="match status" value="1"/>
</dbReference>
<dbReference type="RefSeq" id="WP_148816805.1">
    <property type="nucleotide sequence ID" value="NZ_CP043046.1"/>
</dbReference>
<evidence type="ECO:0000256" key="2">
    <source>
        <dbReference type="ARBA" id="ARBA00009477"/>
    </source>
</evidence>
<dbReference type="GO" id="GO:0030313">
    <property type="term" value="C:cell envelope"/>
    <property type="evidence" value="ECO:0007669"/>
    <property type="project" value="UniProtKB-SubCell"/>
</dbReference>
<dbReference type="GO" id="GO:0005886">
    <property type="term" value="C:plasma membrane"/>
    <property type="evidence" value="ECO:0007669"/>
    <property type="project" value="TreeGrafter"/>
</dbReference>
<organism evidence="8 9">
    <name type="scientific">Pigmentiphaga aceris</name>
    <dbReference type="NCBI Taxonomy" id="1940612"/>
    <lineage>
        <taxon>Bacteria</taxon>
        <taxon>Pseudomonadati</taxon>
        <taxon>Pseudomonadota</taxon>
        <taxon>Betaproteobacteria</taxon>
        <taxon>Burkholderiales</taxon>
        <taxon>Alcaligenaceae</taxon>
        <taxon>Pigmentiphaga</taxon>
    </lineage>
</organism>
<reference evidence="8 9" key="1">
    <citation type="submission" date="2019-08" db="EMBL/GenBank/DDBJ databases">
        <title>Amphibian skin-associated Pigmentiphaga: genome sequence and occurrence across geography and hosts.</title>
        <authorList>
            <person name="Bletz M.C."/>
            <person name="Bunk B."/>
            <person name="Sproeer C."/>
            <person name="Biwer P."/>
            <person name="Reiter S."/>
            <person name="Rabemananjara F.C.E."/>
            <person name="Schulz S."/>
            <person name="Overmann J."/>
            <person name="Vences M."/>
        </authorList>
    </citation>
    <scope>NUCLEOTIDE SEQUENCE [LARGE SCALE GENOMIC DNA]</scope>
    <source>
        <strain evidence="8 9">Mada1488</strain>
    </source>
</reference>
<dbReference type="InterPro" id="IPR058627">
    <property type="entry name" value="MdtA-like_C"/>
</dbReference>
<keyword evidence="3" id="KW-0732">Signal</keyword>
<evidence type="ECO:0000259" key="4">
    <source>
        <dbReference type="Pfam" id="PF25876"/>
    </source>
</evidence>
<dbReference type="SUPFAM" id="SSF111369">
    <property type="entry name" value="HlyD-like secretion proteins"/>
    <property type="match status" value="1"/>
</dbReference>
<dbReference type="Pfam" id="PF25876">
    <property type="entry name" value="HH_MFP_RND"/>
    <property type="match status" value="1"/>
</dbReference>
<dbReference type="GO" id="GO:0046677">
    <property type="term" value="P:response to antibiotic"/>
    <property type="evidence" value="ECO:0007669"/>
    <property type="project" value="TreeGrafter"/>
</dbReference>
<dbReference type="InterPro" id="IPR006143">
    <property type="entry name" value="RND_pump_MFP"/>
</dbReference>
<accession>A0A5C0AZL2</accession>
<dbReference type="InterPro" id="IPR058626">
    <property type="entry name" value="MdtA-like_b-barrel"/>
</dbReference>
<name>A0A5C0AZL2_9BURK</name>
<protein>
    <submittedName>
        <fullName evidence="8">Efflux RND transporter periplasmic adaptor subunit</fullName>
    </submittedName>
</protein>
<dbReference type="Gene3D" id="2.40.50.100">
    <property type="match status" value="1"/>
</dbReference>
<dbReference type="Gene3D" id="1.10.287.470">
    <property type="entry name" value="Helix hairpin bin"/>
    <property type="match status" value="1"/>
</dbReference>
<dbReference type="Proteomes" id="UP000325161">
    <property type="component" value="Chromosome"/>
</dbReference>
<sequence>MSLNTKRLAMAAAVALILLGAGGTAAFRANTAEAQSTPAAPPPPPTVDVAEVVRRNIVDWQTYSGRLEAVDRVEIRPLVSGTLTTVNVREGGRVKKGDPLFVIDPRPYAVEVDRARAQVSAATARNEYAASDLARGKRLLAENAIARRDFDEKENASREAAANLLAAQAALNGAQLNLGYTRITAPVDGLVSRADITLGNIVAAGAGTAPLATLVSVSRMYAAFDVDEQSYLKVVAPTREKGGASVFLGLANEEGYPREGKVRSVDNRLDAASGTIRVHAVFDNADGVLLPGLYARIRLGGGTARDALLIDERAVGTDQDKRFVLVVDQANKTAYREVRLGAVQEGLRVVDRGLAQGDRIVVNGLQRVRPGDSVTPHMVPMAGVGSKTVAVAAGK</sequence>
<evidence type="ECO:0000313" key="8">
    <source>
        <dbReference type="EMBL" id="QEI07758.1"/>
    </source>
</evidence>
<dbReference type="InterPro" id="IPR058624">
    <property type="entry name" value="MdtA-like_HH"/>
</dbReference>
<feature type="domain" description="Multidrug resistance protein MdtA-like barrel-sandwich hybrid" evidence="5">
    <location>
        <begin position="72"/>
        <end position="208"/>
    </location>
</feature>
<dbReference type="InterPro" id="IPR058625">
    <property type="entry name" value="MdtA-like_BSH"/>
</dbReference>
<dbReference type="Gene3D" id="2.40.30.170">
    <property type="match status" value="1"/>
</dbReference>
<dbReference type="Pfam" id="PF25967">
    <property type="entry name" value="RND-MFP_C"/>
    <property type="match status" value="1"/>
</dbReference>
<dbReference type="GO" id="GO:0022857">
    <property type="term" value="F:transmembrane transporter activity"/>
    <property type="evidence" value="ECO:0007669"/>
    <property type="project" value="InterPro"/>
</dbReference>
<proteinExistence type="inferred from homology"/>
<dbReference type="EMBL" id="CP043046">
    <property type="protein sequence ID" value="QEI07758.1"/>
    <property type="molecule type" value="Genomic_DNA"/>
</dbReference>
<evidence type="ECO:0000313" key="9">
    <source>
        <dbReference type="Proteomes" id="UP000325161"/>
    </source>
</evidence>
<dbReference type="OrthoDB" id="9783047at2"/>
<comment type="similarity">
    <text evidence="2">Belongs to the membrane fusion protein (MFP) (TC 8.A.1) family.</text>
</comment>
<evidence type="ECO:0000259" key="5">
    <source>
        <dbReference type="Pfam" id="PF25917"/>
    </source>
</evidence>
<gene>
    <name evidence="8" type="ORF">FXN63_19385</name>
</gene>
<evidence type="ECO:0000259" key="6">
    <source>
        <dbReference type="Pfam" id="PF25944"/>
    </source>
</evidence>
<dbReference type="FunFam" id="2.40.420.20:FF:000001">
    <property type="entry name" value="Efflux RND transporter periplasmic adaptor subunit"/>
    <property type="match status" value="1"/>
</dbReference>
<keyword evidence="9" id="KW-1185">Reference proteome</keyword>
<dbReference type="Pfam" id="PF25944">
    <property type="entry name" value="Beta-barrel_RND"/>
    <property type="match status" value="1"/>
</dbReference>